<feature type="binding site" evidence="7">
    <location>
        <position position="131"/>
    </location>
    <ligand>
        <name>Zn(2+)</name>
        <dbReference type="ChEBI" id="CHEBI:29105"/>
        <label>2</label>
    </ligand>
</feature>
<comment type="subunit">
    <text evidence="7">Monomer.</text>
</comment>
<dbReference type="PANTHER" id="PTHR43705">
    <property type="entry name" value="HYDROXYACYLGLUTATHIONE HYDROLASE"/>
    <property type="match status" value="1"/>
</dbReference>
<keyword evidence="4 7" id="KW-0479">Metal-binding</keyword>
<dbReference type="GO" id="GO:0019243">
    <property type="term" value="P:methylglyoxal catabolic process to D-lactate via S-lactoyl-glutathione"/>
    <property type="evidence" value="ECO:0007669"/>
    <property type="project" value="UniProtKB-UniRule"/>
</dbReference>
<feature type="binding site" evidence="7">
    <location>
        <position position="105"/>
    </location>
    <ligand>
        <name>Zn(2+)</name>
        <dbReference type="ChEBI" id="CHEBI:29105"/>
        <label>1</label>
    </ligand>
</feature>
<comment type="function">
    <text evidence="7">Thiolesterase that catalyzes the hydrolysis of S-D-lactoyl-glutathione to form glutathione and D-lactic acid.</text>
</comment>
<dbReference type="Pfam" id="PF16123">
    <property type="entry name" value="HAGH_C"/>
    <property type="match status" value="1"/>
</dbReference>
<dbReference type="InterPro" id="IPR050110">
    <property type="entry name" value="Glyoxalase_II_hydrolase"/>
</dbReference>
<feature type="domain" description="Metallo-beta-lactamase" evidence="8">
    <location>
        <begin position="12"/>
        <end position="169"/>
    </location>
</feature>
<feature type="binding site" evidence="7">
    <location>
        <position position="51"/>
    </location>
    <ligand>
        <name>Zn(2+)</name>
        <dbReference type="ChEBI" id="CHEBI:29105"/>
        <label>1</label>
    </ligand>
</feature>
<feature type="binding site" evidence="7">
    <location>
        <position position="56"/>
    </location>
    <ligand>
        <name>Zn(2+)</name>
        <dbReference type="ChEBI" id="CHEBI:29105"/>
        <label>2</label>
    </ligand>
</feature>
<keyword evidence="6 7" id="KW-0862">Zinc</keyword>
<dbReference type="InterPro" id="IPR001279">
    <property type="entry name" value="Metallo-B-lactamas"/>
</dbReference>
<dbReference type="RefSeq" id="WP_067153629.1">
    <property type="nucleotide sequence ID" value="NZ_CP014864.1"/>
</dbReference>
<dbReference type="InterPro" id="IPR035680">
    <property type="entry name" value="Clx_II_MBL"/>
</dbReference>
<dbReference type="NCBIfam" id="TIGR03413">
    <property type="entry name" value="GSH_gloB"/>
    <property type="match status" value="1"/>
</dbReference>
<feature type="binding site" evidence="7">
    <location>
        <position position="53"/>
    </location>
    <ligand>
        <name>Zn(2+)</name>
        <dbReference type="ChEBI" id="CHEBI:29105"/>
        <label>1</label>
    </ligand>
</feature>
<dbReference type="PIRSF" id="PIRSF005457">
    <property type="entry name" value="Glx"/>
    <property type="match status" value="1"/>
</dbReference>
<evidence type="ECO:0000313" key="9">
    <source>
        <dbReference type="EMBL" id="AMX02730.1"/>
    </source>
</evidence>
<name>A0A143HMM9_MICTH</name>
<dbReference type="PANTHER" id="PTHR43705:SF1">
    <property type="entry name" value="HYDROXYACYLGLUTATHIONE HYDROLASE GLOB"/>
    <property type="match status" value="1"/>
</dbReference>
<evidence type="ECO:0000313" key="10">
    <source>
        <dbReference type="Proteomes" id="UP000076077"/>
    </source>
</evidence>
<dbReference type="GeneID" id="76608218"/>
<dbReference type="UniPathway" id="UPA00619">
    <property type="reaction ID" value="UER00676"/>
</dbReference>
<dbReference type="STRING" id="252514.A3224_09165"/>
<evidence type="ECO:0000256" key="7">
    <source>
        <dbReference type="HAMAP-Rule" id="MF_01374"/>
    </source>
</evidence>
<evidence type="ECO:0000256" key="1">
    <source>
        <dbReference type="ARBA" id="ARBA00001623"/>
    </source>
</evidence>
<dbReference type="InterPro" id="IPR036866">
    <property type="entry name" value="RibonucZ/Hydroxyglut_hydro"/>
</dbReference>
<feature type="binding site" evidence="7">
    <location>
        <position position="131"/>
    </location>
    <ligand>
        <name>Zn(2+)</name>
        <dbReference type="ChEBI" id="CHEBI:29105"/>
        <label>1</label>
    </ligand>
</feature>
<dbReference type="EMBL" id="CP014864">
    <property type="protein sequence ID" value="AMX02730.1"/>
    <property type="molecule type" value="Genomic_DNA"/>
</dbReference>
<evidence type="ECO:0000256" key="5">
    <source>
        <dbReference type="ARBA" id="ARBA00022801"/>
    </source>
</evidence>
<gene>
    <name evidence="7" type="primary">gloB</name>
    <name evidence="9" type="ORF">A3224_09165</name>
</gene>
<proteinExistence type="inferred from homology"/>
<dbReference type="InterPro" id="IPR032282">
    <property type="entry name" value="HAGH_C"/>
</dbReference>
<dbReference type="KEGG" id="mthd:A3224_09165"/>
<keyword evidence="5 7" id="KW-0378">Hydrolase</keyword>
<evidence type="ECO:0000259" key="8">
    <source>
        <dbReference type="SMART" id="SM00849"/>
    </source>
</evidence>
<dbReference type="SMART" id="SM00849">
    <property type="entry name" value="Lactamase_B"/>
    <property type="match status" value="1"/>
</dbReference>
<dbReference type="GO" id="GO:0046872">
    <property type="term" value="F:metal ion binding"/>
    <property type="evidence" value="ECO:0007669"/>
    <property type="project" value="UniProtKB-KW"/>
</dbReference>
<dbReference type="Gene3D" id="3.60.15.10">
    <property type="entry name" value="Ribonuclease Z/Hydroxyacylglutathione hydrolase-like"/>
    <property type="match status" value="1"/>
</dbReference>
<dbReference type="Pfam" id="PF00753">
    <property type="entry name" value="Lactamase_B"/>
    <property type="match status" value="1"/>
</dbReference>
<evidence type="ECO:0000256" key="3">
    <source>
        <dbReference type="ARBA" id="ARBA00006759"/>
    </source>
</evidence>
<feature type="binding site" evidence="7">
    <location>
        <position position="169"/>
    </location>
    <ligand>
        <name>Zn(2+)</name>
        <dbReference type="ChEBI" id="CHEBI:29105"/>
        <label>2</label>
    </ligand>
</feature>
<comment type="catalytic activity">
    <reaction evidence="1 7">
        <text>an S-(2-hydroxyacyl)glutathione + H2O = a 2-hydroxy carboxylate + glutathione + H(+)</text>
        <dbReference type="Rhea" id="RHEA:21864"/>
        <dbReference type="ChEBI" id="CHEBI:15377"/>
        <dbReference type="ChEBI" id="CHEBI:15378"/>
        <dbReference type="ChEBI" id="CHEBI:57925"/>
        <dbReference type="ChEBI" id="CHEBI:58896"/>
        <dbReference type="ChEBI" id="CHEBI:71261"/>
        <dbReference type="EC" id="3.1.2.6"/>
    </reaction>
</comment>
<accession>A0A143HMM9</accession>
<evidence type="ECO:0000256" key="4">
    <source>
        <dbReference type="ARBA" id="ARBA00022723"/>
    </source>
</evidence>
<dbReference type="AlphaFoldDB" id="A0A143HMM9"/>
<organism evidence="9 10">
    <name type="scientific">Microbulbifer thermotolerans</name>
    <dbReference type="NCBI Taxonomy" id="252514"/>
    <lineage>
        <taxon>Bacteria</taxon>
        <taxon>Pseudomonadati</taxon>
        <taxon>Pseudomonadota</taxon>
        <taxon>Gammaproteobacteria</taxon>
        <taxon>Cellvibrionales</taxon>
        <taxon>Microbulbiferaceae</taxon>
        <taxon>Microbulbifer</taxon>
    </lineage>
</organism>
<sequence>MLKISPIPAFSDNYIWHLTRGDEHWVVDPGDARPVIEALGDSALSGILITHHHLDHTGGVAQLSTRFQCPVYGPASIKGVTEPLTDGDQRELLGLPLRVMAVPGHTLDHLALLLEEENPGGAPRAHLFCGDTLFAAGCGRLFEGTPAQMYASLSKLGALPPETKVYCAHEYTLANLHFAEAAEPGNTAIVNRLAEAEALRANDRPTLPSTIGEELATNPFLRCHIPAVARRALNHGADGSLENPDEVQVFTLLRSWKDNF</sequence>
<protein>
    <recommendedName>
        <fullName evidence="7">Hydroxyacylglutathione hydrolase</fullName>
        <ecNumber evidence="7">3.1.2.6</ecNumber>
    </recommendedName>
    <alternativeName>
        <fullName evidence="7">Glyoxalase II</fullName>
        <shortName evidence="7">Glx II</shortName>
    </alternativeName>
</protein>
<evidence type="ECO:0000256" key="2">
    <source>
        <dbReference type="ARBA" id="ARBA00004963"/>
    </source>
</evidence>
<dbReference type="OrthoDB" id="9802248at2"/>
<feature type="binding site" evidence="7">
    <location>
        <position position="55"/>
    </location>
    <ligand>
        <name>Zn(2+)</name>
        <dbReference type="ChEBI" id="CHEBI:29105"/>
        <label>2</label>
    </ligand>
</feature>
<dbReference type="SUPFAM" id="SSF56281">
    <property type="entry name" value="Metallo-hydrolase/oxidoreductase"/>
    <property type="match status" value="1"/>
</dbReference>
<comment type="pathway">
    <text evidence="2 7">Secondary metabolite metabolism; methylglyoxal degradation; (R)-lactate from methylglyoxal: step 2/2.</text>
</comment>
<dbReference type="HAMAP" id="MF_01374">
    <property type="entry name" value="Glyoxalase_2"/>
    <property type="match status" value="1"/>
</dbReference>
<dbReference type="Proteomes" id="UP000076077">
    <property type="component" value="Chromosome"/>
</dbReference>
<dbReference type="EC" id="3.1.2.6" evidence="7"/>
<dbReference type="CDD" id="cd07723">
    <property type="entry name" value="hydroxyacylglutathione_hydrolase_MBL-fold"/>
    <property type="match status" value="1"/>
</dbReference>
<dbReference type="InterPro" id="IPR017782">
    <property type="entry name" value="Hydroxyacylglutathione_Hdrlase"/>
</dbReference>
<comment type="similarity">
    <text evidence="3 7">Belongs to the metallo-beta-lactamase superfamily. Glyoxalase II family.</text>
</comment>
<dbReference type="GO" id="GO:0004416">
    <property type="term" value="F:hydroxyacylglutathione hydrolase activity"/>
    <property type="evidence" value="ECO:0007669"/>
    <property type="project" value="UniProtKB-UniRule"/>
</dbReference>
<reference evidence="10" key="1">
    <citation type="submission" date="2016-03" db="EMBL/GenBank/DDBJ databases">
        <authorList>
            <person name="Lee Y.-S."/>
            <person name="Choi Y.-L."/>
        </authorList>
    </citation>
    <scope>NUCLEOTIDE SEQUENCE [LARGE SCALE GENOMIC DNA]</scope>
    <source>
        <strain evidence="10">DAU221</strain>
    </source>
</reference>
<evidence type="ECO:0000256" key="6">
    <source>
        <dbReference type="ARBA" id="ARBA00022833"/>
    </source>
</evidence>
<comment type="cofactor">
    <cofactor evidence="7">
        <name>Zn(2+)</name>
        <dbReference type="ChEBI" id="CHEBI:29105"/>
    </cofactor>
    <text evidence="7">Binds 2 Zn(2+) ions per subunit.</text>
</comment>
<keyword evidence="10" id="KW-1185">Reference proteome</keyword>